<evidence type="ECO:0000313" key="2">
    <source>
        <dbReference type="EMBL" id="KAL3679780.1"/>
    </source>
</evidence>
<sequence>MKLRIGSYNVRGLCARTARTKLRGFISSFNPQLDILAVQEHKLRSTNINFFTTSIWPQAKVFLLPASDGVHAQRNPSVSGGKGGVILAVSPSIASLIVNSGLLPANGGLWLHLDTADGRKLGIAAIYAPNSAAERTTLWDALETALDTSRSWIVAGDFNMITNSLDQVGGTAKVVTGEENSSWTRFINAYDLIDTFTRRDGQLNYTIDRIYADATLLANRLSSEIIPGSELSDHLPIVTTFKLQHQQGHHKSDYRVSIAVLQDPTLKTNLTRLWGQWQNKHECMGSSPLITLKACLKRSVKYCQIWGKKTAIKRKEKQNRLTLKVHGLLLQLQSDPSNISSQLKLEEVQHDLSSWETEKARWIQHLLDRNWEEEGERSTKLFFNSIKSRKKQTTVHALQDDAGVLHTENDKILQLASEYFVNILQEPPVQTTQQLAAEDILSKVQAQVTMLERESLQRLFTGEELHNAAKLLGRSKCPGPDGIPLEFFLLFWETVSPLLLRATTHGLQNGTLLPFFNKGVITLLHKDGDNTLLKNKRPITLLNSVYKIWAKALQIRLSPVLQRLISWEQNAFLPGRHLHSTVFLCSEALFEAKLIQQDSVLLKIDFRKAFDTLRWDFLYEAMRKMNFGDTFIALVQTVNTGASTCLRINNSTSSTFQISRSVRQGCPLSPLLFTIAIQVLTDVVTDLLHTGHLRGIDLPAIGIQYCQGYFADDSHFLLAADQHVLLNAKQILHSFGLASGLEVQWSKSKARWISESNPKPTWVLQLDWIWAEQDETDKFLGFLFKDGLDEQAIHDMALEKINKKINAPFYRSTTIHGRVVLANYIIYGIIWFLLPLWSADKQKIRSIERAILTYVWGGNENTRVRHRIAEKILHQRKADGGLGLMSLQAQTQACVAKQVRWAFSPGSHPLKAWLLHKFNSIALQRWGASEHTWILSPAKGSWSPMSALSGSFARLKSAGIQELGDITTDGKAALPLTIAPPPGSPQPLLLSKAYERIVDSTPRHSSSFRCPSKFAATPANNPTWVRTPPTRLLLSWEDKASIIASLQWKDQSGFLSAPNANIRRIASTDTKLVLTRLRRWEVSHHFDSKDPHTWKKLWSRQRPIKYSVLQWLIYFHAVLTNTWRHPQTTRNQDETWCLCCSDRAAEDIEHLFWKCRSVKDTWRWAIDVLHTAFPETRRWTPTFRHALLGAEIPSYCKMASQWWEKWRLAIIWVLWTQRNEKVFRDTEPSSHKAKVTAWHRLVIQTRKEWERHCAHLAGSDLTLARRSQLDRKKGRKLALITLRFSIQGQRLFTTWRPS</sequence>
<feature type="domain" description="Reverse transcriptase" evidence="1">
    <location>
        <begin position="505"/>
        <end position="784"/>
    </location>
</feature>
<dbReference type="InterPro" id="IPR043502">
    <property type="entry name" value="DNA/RNA_pol_sf"/>
</dbReference>
<dbReference type="Proteomes" id="UP001633002">
    <property type="component" value="Unassembled WGS sequence"/>
</dbReference>
<dbReference type="PANTHER" id="PTHR31635">
    <property type="entry name" value="REVERSE TRANSCRIPTASE DOMAIN-CONTAINING PROTEIN-RELATED"/>
    <property type="match status" value="1"/>
</dbReference>
<organism evidence="2 3">
    <name type="scientific">Riccia sorocarpa</name>
    <dbReference type="NCBI Taxonomy" id="122646"/>
    <lineage>
        <taxon>Eukaryota</taxon>
        <taxon>Viridiplantae</taxon>
        <taxon>Streptophyta</taxon>
        <taxon>Embryophyta</taxon>
        <taxon>Marchantiophyta</taxon>
        <taxon>Marchantiopsida</taxon>
        <taxon>Marchantiidae</taxon>
        <taxon>Marchantiales</taxon>
        <taxon>Ricciaceae</taxon>
        <taxon>Riccia</taxon>
    </lineage>
</organism>
<dbReference type="Pfam" id="PF13966">
    <property type="entry name" value="zf-RVT"/>
    <property type="match status" value="1"/>
</dbReference>
<dbReference type="InterPro" id="IPR005135">
    <property type="entry name" value="Endo/exonuclease/phosphatase"/>
</dbReference>
<name>A0ABD3GP03_9MARC</name>
<comment type="caution">
    <text evidence="2">The sequence shown here is derived from an EMBL/GenBank/DDBJ whole genome shotgun (WGS) entry which is preliminary data.</text>
</comment>
<dbReference type="SUPFAM" id="SSF56672">
    <property type="entry name" value="DNA/RNA polymerases"/>
    <property type="match status" value="1"/>
</dbReference>
<dbReference type="Gene3D" id="3.60.10.10">
    <property type="entry name" value="Endonuclease/exonuclease/phosphatase"/>
    <property type="match status" value="1"/>
</dbReference>
<gene>
    <name evidence="2" type="ORF">R1sor_022736</name>
</gene>
<dbReference type="InterPro" id="IPR000477">
    <property type="entry name" value="RT_dom"/>
</dbReference>
<dbReference type="InterPro" id="IPR036691">
    <property type="entry name" value="Endo/exonu/phosph_ase_sf"/>
</dbReference>
<dbReference type="Pfam" id="PF00078">
    <property type="entry name" value="RVT_1"/>
    <property type="match status" value="1"/>
</dbReference>
<dbReference type="InterPro" id="IPR026960">
    <property type="entry name" value="RVT-Znf"/>
</dbReference>
<dbReference type="PROSITE" id="PS50878">
    <property type="entry name" value="RT_POL"/>
    <property type="match status" value="1"/>
</dbReference>
<dbReference type="SUPFAM" id="SSF56219">
    <property type="entry name" value="DNase I-like"/>
    <property type="match status" value="1"/>
</dbReference>
<dbReference type="PANTHER" id="PTHR31635:SF196">
    <property type="entry name" value="REVERSE TRANSCRIPTASE DOMAIN-CONTAINING PROTEIN-RELATED"/>
    <property type="match status" value="1"/>
</dbReference>
<evidence type="ECO:0000259" key="1">
    <source>
        <dbReference type="PROSITE" id="PS50878"/>
    </source>
</evidence>
<evidence type="ECO:0000313" key="3">
    <source>
        <dbReference type="Proteomes" id="UP001633002"/>
    </source>
</evidence>
<protein>
    <recommendedName>
        <fullName evidence="1">Reverse transcriptase domain-containing protein</fullName>
    </recommendedName>
</protein>
<proteinExistence type="predicted"/>
<keyword evidence="3" id="KW-1185">Reference proteome</keyword>
<reference evidence="2 3" key="1">
    <citation type="submission" date="2024-09" db="EMBL/GenBank/DDBJ databases">
        <title>Chromosome-scale assembly of Riccia sorocarpa.</title>
        <authorList>
            <person name="Paukszto L."/>
        </authorList>
    </citation>
    <scope>NUCLEOTIDE SEQUENCE [LARGE SCALE GENOMIC DNA]</scope>
    <source>
        <strain evidence="2">LP-2024</strain>
        <tissue evidence="2">Aerial parts of the thallus</tissue>
    </source>
</reference>
<dbReference type="CDD" id="cd01650">
    <property type="entry name" value="RT_nLTR_like"/>
    <property type="match status" value="1"/>
</dbReference>
<dbReference type="EMBL" id="JBJQOH010000007">
    <property type="protein sequence ID" value="KAL3679780.1"/>
    <property type="molecule type" value="Genomic_DNA"/>
</dbReference>
<dbReference type="Pfam" id="PF03372">
    <property type="entry name" value="Exo_endo_phos"/>
    <property type="match status" value="1"/>
</dbReference>
<accession>A0ABD3GP03</accession>